<protein>
    <submittedName>
        <fullName evidence="2">Uncharacterized protein</fullName>
    </submittedName>
</protein>
<sequence length="242" mass="25231">MGLRHWPRVLTANTSTSDIVATTTESTGASTSSSATGGSIDLDLNDAELGNYTNPTTVDGDPAIQMTAPANGEASFTIDVNPTSEISTGELAKIIASIRVGGENTRTHLQMFVNASSVYDKDLDSTKGRFQQVTSDSFKSSEDLRIRMIQQNGDDRVELTLKDAMIVAVDGGSTRTSSAGSGKTTSGSSSDSGSDSKTETGTGSTESTGSPSETSTSNMGRYDCMANKGAVYIISLITAFLF</sequence>
<evidence type="ECO:0000313" key="2">
    <source>
        <dbReference type="EMBL" id="KAH7169876.1"/>
    </source>
</evidence>
<feature type="region of interest" description="Disordered" evidence="1">
    <location>
        <begin position="172"/>
        <end position="220"/>
    </location>
</feature>
<dbReference type="Proteomes" id="UP000738349">
    <property type="component" value="Unassembled WGS sequence"/>
</dbReference>
<keyword evidence="3" id="KW-1185">Reference proteome</keyword>
<dbReference type="OrthoDB" id="5106806at2759"/>
<feature type="compositionally biased region" description="Low complexity" evidence="1">
    <location>
        <begin position="172"/>
        <end position="217"/>
    </location>
</feature>
<accession>A0A9P9FM81</accession>
<evidence type="ECO:0000256" key="1">
    <source>
        <dbReference type="SAM" id="MobiDB-lite"/>
    </source>
</evidence>
<dbReference type="EMBL" id="JAGMUV010000002">
    <property type="protein sequence ID" value="KAH7169876.1"/>
    <property type="molecule type" value="Genomic_DNA"/>
</dbReference>
<organism evidence="2 3">
    <name type="scientific">Dactylonectria macrodidyma</name>
    <dbReference type="NCBI Taxonomy" id="307937"/>
    <lineage>
        <taxon>Eukaryota</taxon>
        <taxon>Fungi</taxon>
        <taxon>Dikarya</taxon>
        <taxon>Ascomycota</taxon>
        <taxon>Pezizomycotina</taxon>
        <taxon>Sordariomycetes</taxon>
        <taxon>Hypocreomycetidae</taxon>
        <taxon>Hypocreales</taxon>
        <taxon>Nectriaceae</taxon>
        <taxon>Dactylonectria</taxon>
    </lineage>
</organism>
<feature type="region of interest" description="Disordered" evidence="1">
    <location>
        <begin position="21"/>
        <end position="40"/>
    </location>
</feature>
<evidence type="ECO:0000313" key="3">
    <source>
        <dbReference type="Proteomes" id="UP000738349"/>
    </source>
</evidence>
<dbReference type="AlphaFoldDB" id="A0A9P9FM81"/>
<comment type="caution">
    <text evidence="2">The sequence shown here is derived from an EMBL/GenBank/DDBJ whole genome shotgun (WGS) entry which is preliminary data.</text>
</comment>
<reference evidence="2" key="1">
    <citation type="journal article" date="2021" name="Nat. Commun.">
        <title>Genetic determinants of endophytism in the Arabidopsis root mycobiome.</title>
        <authorList>
            <person name="Mesny F."/>
            <person name="Miyauchi S."/>
            <person name="Thiergart T."/>
            <person name="Pickel B."/>
            <person name="Atanasova L."/>
            <person name="Karlsson M."/>
            <person name="Huettel B."/>
            <person name="Barry K.W."/>
            <person name="Haridas S."/>
            <person name="Chen C."/>
            <person name="Bauer D."/>
            <person name="Andreopoulos W."/>
            <person name="Pangilinan J."/>
            <person name="LaButti K."/>
            <person name="Riley R."/>
            <person name="Lipzen A."/>
            <person name="Clum A."/>
            <person name="Drula E."/>
            <person name="Henrissat B."/>
            <person name="Kohler A."/>
            <person name="Grigoriev I.V."/>
            <person name="Martin F.M."/>
            <person name="Hacquard S."/>
        </authorList>
    </citation>
    <scope>NUCLEOTIDE SEQUENCE</scope>
    <source>
        <strain evidence="2">MPI-CAGE-AT-0147</strain>
    </source>
</reference>
<name>A0A9P9FM81_9HYPO</name>
<feature type="compositionally biased region" description="Low complexity" evidence="1">
    <location>
        <begin position="21"/>
        <end position="39"/>
    </location>
</feature>
<proteinExistence type="predicted"/>
<gene>
    <name evidence="2" type="ORF">EDB81DRAFT_752454</name>
</gene>